<organism evidence="3 4">
    <name type="scientific">Kineobactrum salinum</name>
    <dbReference type="NCBI Taxonomy" id="2708301"/>
    <lineage>
        <taxon>Bacteria</taxon>
        <taxon>Pseudomonadati</taxon>
        <taxon>Pseudomonadota</taxon>
        <taxon>Gammaproteobacteria</taxon>
        <taxon>Cellvibrionales</taxon>
        <taxon>Halieaceae</taxon>
        <taxon>Kineobactrum</taxon>
    </lineage>
</organism>
<evidence type="ECO:0000259" key="2">
    <source>
        <dbReference type="Pfam" id="PF01979"/>
    </source>
</evidence>
<dbReference type="InterPro" id="IPR057744">
    <property type="entry name" value="OTAase-like"/>
</dbReference>
<dbReference type="Gene3D" id="3.20.20.140">
    <property type="entry name" value="Metal-dependent hydrolases"/>
    <property type="match status" value="1"/>
</dbReference>
<evidence type="ECO:0000313" key="4">
    <source>
        <dbReference type="Proteomes" id="UP000477680"/>
    </source>
</evidence>
<dbReference type="InterPro" id="IPR011059">
    <property type="entry name" value="Metal-dep_hydrolase_composite"/>
</dbReference>
<feature type="domain" description="Amidohydrolase-related" evidence="2">
    <location>
        <begin position="81"/>
        <end position="428"/>
    </location>
</feature>
<dbReference type="InterPro" id="IPR006680">
    <property type="entry name" value="Amidohydro-rel"/>
</dbReference>
<dbReference type="InterPro" id="IPR032466">
    <property type="entry name" value="Metal_Hydrolase"/>
</dbReference>
<dbReference type="RefSeq" id="WP_163496414.1">
    <property type="nucleotide sequence ID" value="NZ_CP048711.1"/>
</dbReference>
<dbReference type="Pfam" id="PF01979">
    <property type="entry name" value="Amidohydro_1"/>
    <property type="match status" value="1"/>
</dbReference>
<accession>A0A6C0U4R1</accession>
<dbReference type="PANTHER" id="PTHR43135">
    <property type="entry name" value="ALPHA-D-RIBOSE 1-METHYLPHOSPHONATE 5-TRIPHOSPHATE DIPHOSPHATASE"/>
    <property type="match status" value="1"/>
</dbReference>
<dbReference type="EMBL" id="CP048711">
    <property type="protein sequence ID" value="QIB66986.1"/>
    <property type="molecule type" value="Genomic_DNA"/>
</dbReference>
<dbReference type="Gene3D" id="2.30.40.10">
    <property type="entry name" value="Urease, subunit C, domain 1"/>
    <property type="match status" value="1"/>
</dbReference>
<dbReference type="SUPFAM" id="SSF51556">
    <property type="entry name" value="Metallo-dependent hydrolases"/>
    <property type="match status" value="1"/>
</dbReference>
<reference evidence="3 4" key="1">
    <citation type="submission" date="2020-02" db="EMBL/GenBank/DDBJ databases">
        <title>Genome sequencing for Kineobactrum sp. M2.</title>
        <authorList>
            <person name="Park S.-J."/>
        </authorList>
    </citation>
    <scope>NUCLEOTIDE SEQUENCE [LARGE SCALE GENOMIC DNA]</scope>
    <source>
        <strain evidence="3 4">M2</strain>
    </source>
</reference>
<proteinExistence type="predicted"/>
<sequence>MMHRTKTTGLATALCIAITALGANATTYQEIRCGTLLDVEQEKTLTDQRILVRDDVIAEIGKSVSSPEGTAVIDLSDRVCMPGLMDMHTHLFIDTTGVTLDQSAPTRSSAFNTIKGLQNLKVLLDSGFTTVRVPGDFDYYYAGIELRDAIARGELRGPRMLVAPHAISPLGGHGDLNTYAPDLPHPVMGPMIADGEEAIRRAVRKEIKHGADWIKVMATGGVMSQRDDPEVSAYTKDEFRAFAEEAHRHNRKITAHAHGDAGIRAAVEAGFDSIEHATLAEPETARLMAKKGTYYVPTLYVVDWILEQGQSGGISADNLKKARLVARKHAGSVKLAYDAGVKMVVGSDPIFPMEQAVREFNAMAKRIPDNWYVLKAGTISAAEMLGLQESIGSLTEGKQADIVAAPENPIDDMSHIESVNFVMKGGVVIRNN</sequence>
<keyword evidence="1" id="KW-0732">Signal</keyword>
<keyword evidence="3" id="KW-0378">Hydrolase</keyword>
<protein>
    <submittedName>
        <fullName evidence="3">Amidohydrolase family protein</fullName>
    </submittedName>
</protein>
<dbReference type="InterPro" id="IPR051781">
    <property type="entry name" value="Metallo-dep_Hydrolase"/>
</dbReference>
<dbReference type="KEGG" id="kim:G3T16_17915"/>
<dbReference type="GO" id="GO:0016810">
    <property type="term" value="F:hydrolase activity, acting on carbon-nitrogen (but not peptide) bonds"/>
    <property type="evidence" value="ECO:0007669"/>
    <property type="project" value="InterPro"/>
</dbReference>
<evidence type="ECO:0000256" key="1">
    <source>
        <dbReference type="SAM" id="SignalP"/>
    </source>
</evidence>
<dbReference type="SUPFAM" id="SSF51338">
    <property type="entry name" value="Composite domain of metallo-dependent hydrolases"/>
    <property type="match status" value="1"/>
</dbReference>
<dbReference type="AlphaFoldDB" id="A0A6C0U4R1"/>
<dbReference type="Proteomes" id="UP000477680">
    <property type="component" value="Chromosome"/>
</dbReference>
<dbReference type="PANTHER" id="PTHR43135:SF3">
    <property type="entry name" value="ALPHA-D-RIBOSE 1-METHYLPHOSPHONATE 5-TRIPHOSPHATE DIPHOSPHATASE"/>
    <property type="match status" value="1"/>
</dbReference>
<dbReference type="CDD" id="cd01299">
    <property type="entry name" value="Met_dep_hydrolase_A"/>
    <property type="match status" value="1"/>
</dbReference>
<keyword evidence="4" id="KW-1185">Reference proteome</keyword>
<evidence type="ECO:0000313" key="3">
    <source>
        <dbReference type="EMBL" id="QIB66986.1"/>
    </source>
</evidence>
<name>A0A6C0U4R1_9GAMM</name>
<feature type="signal peptide" evidence="1">
    <location>
        <begin position="1"/>
        <end position="25"/>
    </location>
</feature>
<gene>
    <name evidence="3" type="ORF">G3T16_17915</name>
</gene>
<feature type="chain" id="PRO_5025348937" evidence="1">
    <location>
        <begin position="26"/>
        <end position="432"/>
    </location>
</feature>